<dbReference type="EMBL" id="VSSQ01048592">
    <property type="protein sequence ID" value="MPN02638.1"/>
    <property type="molecule type" value="Genomic_DNA"/>
</dbReference>
<dbReference type="AlphaFoldDB" id="A0A645EKV5"/>
<organism evidence="1">
    <name type="scientific">bioreactor metagenome</name>
    <dbReference type="NCBI Taxonomy" id="1076179"/>
    <lineage>
        <taxon>unclassified sequences</taxon>
        <taxon>metagenomes</taxon>
        <taxon>ecological metagenomes</taxon>
    </lineage>
</organism>
<protein>
    <submittedName>
        <fullName evidence="1">Uncharacterized protein</fullName>
    </submittedName>
</protein>
<reference evidence="1" key="1">
    <citation type="submission" date="2019-08" db="EMBL/GenBank/DDBJ databases">
        <authorList>
            <person name="Kucharzyk K."/>
            <person name="Murdoch R.W."/>
            <person name="Higgins S."/>
            <person name="Loffler F."/>
        </authorList>
    </citation>
    <scope>NUCLEOTIDE SEQUENCE</scope>
</reference>
<proteinExistence type="predicted"/>
<sequence length="61" mass="7410">MEDFNQLKRKLDEMSVQELYEYVKENYPEDEELALGSKKIVIRKVMNFERNKLNELEKADQ</sequence>
<name>A0A645EKV5_9ZZZZ</name>
<comment type="caution">
    <text evidence="1">The sequence shown here is derived from an EMBL/GenBank/DDBJ whole genome shotgun (WGS) entry which is preliminary data.</text>
</comment>
<evidence type="ECO:0000313" key="1">
    <source>
        <dbReference type="EMBL" id="MPN02638.1"/>
    </source>
</evidence>
<accession>A0A645EKV5</accession>
<gene>
    <name evidence="1" type="ORF">SDC9_149854</name>
</gene>